<reference evidence="8 10" key="3">
    <citation type="submission" date="2017-04" db="EMBL/GenBank/DDBJ databases">
        <title>Kefir bacterial isolates.</title>
        <authorList>
            <person name="Kim Y."/>
            <person name="Blasche S."/>
            <person name="Patil K.R."/>
        </authorList>
    </citation>
    <scope>NUCLEOTIDE SEQUENCE [LARGE SCALE GENOMIC DNA]</scope>
    <source>
        <strain evidence="8 10">OG2</strain>
    </source>
</reference>
<evidence type="ECO:0000256" key="5">
    <source>
        <dbReference type="SAM" id="MobiDB-lite"/>
    </source>
</evidence>
<dbReference type="GO" id="GO:0043190">
    <property type="term" value="C:ATP-binding cassette (ABC) transporter complex"/>
    <property type="evidence" value="ECO:0007669"/>
    <property type="project" value="TreeGrafter"/>
</dbReference>
<dbReference type="InterPro" id="IPR027417">
    <property type="entry name" value="P-loop_NTPase"/>
</dbReference>
<evidence type="ECO:0000256" key="2">
    <source>
        <dbReference type="ARBA" id="ARBA00022448"/>
    </source>
</evidence>
<protein>
    <recommendedName>
        <fullName evidence="6">ABC transporter domain-containing protein</fullName>
    </recommendedName>
</protein>
<dbReference type="SMART" id="SM00382">
    <property type="entry name" value="AAA"/>
    <property type="match status" value="2"/>
</dbReference>
<dbReference type="RefSeq" id="WP_063250991.1">
    <property type="nucleotide sequence ID" value="NZ_CP065629.1"/>
</dbReference>
<dbReference type="PANTHER" id="PTHR43553:SF24">
    <property type="entry name" value="ENERGY-COUPLING FACTOR TRANSPORTER ATP-BINDING PROTEIN ECFA1"/>
    <property type="match status" value="1"/>
</dbReference>
<proteinExistence type="inferred from homology"/>
<evidence type="ECO:0000313" key="10">
    <source>
        <dbReference type="Proteomes" id="UP000216867"/>
    </source>
</evidence>
<accession>A0A165D0U7</accession>
<evidence type="ECO:0000256" key="3">
    <source>
        <dbReference type="ARBA" id="ARBA00022741"/>
    </source>
</evidence>
<dbReference type="CDD" id="cd03225">
    <property type="entry name" value="ABC_cobalt_CbiO_domain1"/>
    <property type="match status" value="1"/>
</dbReference>
<dbReference type="GO" id="GO:0016887">
    <property type="term" value="F:ATP hydrolysis activity"/>
    <property type="evidence" value="ECO:0007669"/>
    <property type="project" value="InterPro"/>
</dbReference>
<sequence length="511" mass="53381">MNVLDLSGVDVTCRGVDRPVLAGLDLRLGPGEMHAVLGPQNSGTSTLCRLAVGLLADRGTVHGEARAVEDAVMLGDDPEAQLSGMASRVGDEVQLPSRLRGRDPATARAAAQRALVSLGVGALWDRRLETLSGGQRQLVALAGLLALEPALLVLDQPGLSLDPMMRAGLVSALEDHRASGGTVLVTGHQFDEVVAACKAISLLSNGRIAATLEPTEVTPHALASHGVWSALPTITPAGGSTNPERVEPEPAGSAQAKPWPNETDTAEAVPVEPGATIRPVLSVSGLRVERRGGSVLDGLDFDLHPGEFVALMGANGAGKSTMLRALLGLLEPGAAVTGAMTEHHFGEDIALTELPTHMRAAHLGWVGQDPGAQLSGATVRDELLRAAPLPPHRRRDREAVRRQREEAVASALESTGLAGVAGTHPFDLGTARRKDVVIASLLVTAPPILLLDEPTQGRDDGDMSRLTGLIAGFLRGGGAVLAATHDERWAGTAHRVVRLEAGRLTERRNRP</sequence>
<comment type="caution">
    <text evidence="8">The sequence shown here is derived from an EMBL/GenBank/DDBJ whole genome shotgun (WGS) entry which is preliminary data.</text>
</comment>
<evidence type="ECO:0000313" key="8">
    <source>
        <dbReference type="EMBL" id="PAK96319.1"/>
    </source>
</evidence>
<evidence type="ECO:0000256" key="4">
    <source>
        <dbReference type="ARBA" id="ARBA00022840"/>
    </source>
</evidence>
<dbReference type="Gene3D" id="3.40.50.300">
    <property type="entry name" value="P-loop containing nucleotide triphosphate hydrolases"/>
    <property type="match status" value="2"/>
</dbReference>
<evidence type="ECO:0000259" key="6">
    <source>
        <dbReference type="PROSITE" id="PS50893"/>
    </source>
</evidence>
<dbReference type="InterPro" id="IPR017871">
    <property type="entry name" value="ABC_transporter-like_CS"/>
</dbReference>
<dbReference type="PROSITE" id="PS00211">
    <property type="entry name" value="ABC_TRANSPORTER_1"/>
    <property type="match status" value="1"/>
</dbReference>
<dbReference type="Pfam" id="PF00005">
    <property type="entry name" value="ABC_tran"/>
    <property type="match status" value="2"/>
</dbReference>
<evidence type="ECO:0000313" key="9">
    <source>
        <dbReference type="Proteomes" id="UP000076612"/>
    </source>
</evidence>
<comment type="similarity">
    <text evidence="1">Belongs to the ABC transporter superfamily.</text>
</comment>
<dbReference type="AlphaFoldDB" id="A0A165D0U7"/>
<dbReference type="PANTHER" id="PTHR43553">
    <property type="entry name" value="HEAVY METAL TRANSPORTER"/>
    <property type="match status" value="1"/>
</dbReference>
<feature type="region of interest" description="Disordered" evidence="5">
    <location>
        <begin position="234"/>
        <end position="268"/>
    </location>
</feature>
<dbReference type="Proteomes" id="UP000216867">
    <property type="component" value="Unassembled WGS sequence"/>
</dbReference>
<dbReference type="InterPro" id="IPR003593">
    <property type="entry name" value="AAA+_ATPase"/>
</dbReference>
<feature type="domain" description="ABC transporter" evidence="6">
    <location>
        <begin position="6"/>
        <end position="230"/>
    </location>
</feature>
<dbReference type="STRING" id="33889.AVW13_03505"/>
<keyword evidence="4" id="KW-0067">ATP-binding</keyword>
<dbReference type="InterPro" id="IPR050095">
    <property type="entry name" value="ECF_ABC_transporter_ATP-bd"/>
</dbReference>
<evidence type="ECO:0000256" key="1">
    <source>
        <dbReference type="ARBA" id="ARBA00005417"/>
    </source>
</evidence>
<reference evidence="7" key="2">
    <citation type="submission" date="2016-01" db="EMBL/GenBank/DDBJ databases">
        <authorList>
            <person name="Hong K.W."/>
        </authorList>
    </citation>
    <scope>NUCLEOTIDE SEQUENCE</scope>
    <source>
        <strain evidence="7">M40</strain>
    </source>
</reference>
<keyword evidence="2" id="KW-0813">Transport</keyword>
<dbReference type="EMBL" id="LQQR01000078">
    <property type="protein sequence ID" value="KZE09983.1"/>
    <property type="molecule type" value="Genomic_DNA"/>
</dbReference>
<keyword evidence="3" id="KW-0547">Nucleotide-binding</keyword>
<organism evidence="8 10">
    <name type="scientific">Brevibacterium casei</name>
    <dbReference type="NCBI Taxonomy" id="33889"/>
    <lineage>
        <taxon>Bacteria</taxon>
        <taxon>Bacillati</taxon>
        <taxon>Actinomycetota</taxon>
        <taxon>Actinomycetes</taxon>
        <taxon>Micrococcales</taxon>
        <taxon>Brevibacteriaceae</taxon>
        <taxon>Brevibacterium</taxon>
    </lineage>
</organism>
<dbReference type="EMBL" id="NCWY01000004">
    <property type="protein sequence ID" value="PAK96319.1"/>
    <property type="molecule type" value="Genomic_DNA"/>
</dbReference>
<dbReference type="GeneID" id="99772460"/>
<dbReference type="InterPro" id="IPR003439">
    <property type="entry name" value="ABC_transporter-like_ATP-bd"/>
</dbReference>
<name>A0A165D0U7_9MICO</name>
<dbReference type="PROSITE" id="PS50893">
    <property type="entry name" value="ABC_TRANSPORTER_2"/>
    <property type="match status" value="2"/>
</dbReference>
<dbReference type="SUPFAM" id="SSF52540">
    <property type="entry name" value="P-loop containing nucleoside triphosphate hydrolases"/>
    <property type="match status" value="2"/>
</dbReference>
<dbReference type="GO" id="GO:0042626">
    <property type="term" value="F:ATPase-coupled transmembrane transporter activity"/>
    <property type="evidence" value="ECO:0007669"/>
    <property type="project" value="TreeGrafter"/>
</dbReference>
<dbReference type="Proteomes" id="UP000076612">
    <property type="component" value="Unassembled WGS sequence"/>
</dbReference>
<feature type="domain" description="ABC transporter" evidence="6">
    <location>
        <begin position="281"/>
        <end position="511"/>
    </location>
</feature>
<evidence type="ECO:0000313" key="7">
    <source>
        <dbReference type="EMBL" id="KZE09983.1"/>
    </source>
</evidence>
<dbReference type="InterPro" id="IPR015856">
    <property type="entry name" value="ABC_transpr_CbiO/EcfA_su"/>
</dbReference>
<reference evidence="9" key="1">
    <citation type="submission" date="2016-01" db="EMBL/GenBank/DDBJ databases">
        <title>Draft genome of Chromobacterium sp. F49.</title>
        <authorList>
            <person name="Hong K.W."/>
        </authorList>
    </citation>
    <scope>NUCLEOTIDE SEQUENCE [LARGE SCALE GENOMIC DNA]</scope>
    <source>
        <strain evidence="9">M40</strain>
    </source>
</reference>
<dbReference type="GO" id="GO:0005524">
    <property type="term" value="F:ATP binding"/>
    <property type="evidence" value="ECO:0007669"/>
    <property type="project" value="UniProtKB-KW"/>
</dbReference>
<gene>
    <name evidence="7" type="ORF">AVW13_03505</name>
    <name evidence="8" type="ORF">B8X04_06080</name>
</gene>